<name>A0A0C1ZH74_9VIBR</name>
<dbReference type="Proteomes" id="UP000031586">
    <property type="component" value="Unassembled WGS sequence"/>
</dbReference>
<dbReference type="EMBL" id="JPRD01000021">
    <property type="protein sequence ID" value="KIF52521.1"/>
    <property type="molecule type" value="Genomic_DNA"/>
</dbReference>
<protein>
    <submittedName>
        <fullName evidence="1">Uncharacterized protein</fullName>
    </submittedName>
</protein>
<dbReference type="AlphaFoldDB" id="A0A0C1ZH74"/>
<accession>A0A0C1ZH74</accession>
<sequence length="127" mass="14520">MDVDTATNLERNAMTARLNQTLSSLGSGYMLHVDTICEIADSYPDVESSAFPHPVMQMMDDSRRLFFESQGNKFATRSVSFITWRPTAKRLFKVTDLLFDHGDTKHVSLAQRNLTLFKERMSEPKKV</sequence>
<comment type="caution">
    <text evidence="1">The sequence shown here is derived from an EMBL/GenBank/DDBJ whole genome shotgun (WGS) entry which is preliminary data.</text>
</comment>
<evidence type="ECO:0000313" key="2">
    <source>
        <dbReference type="Proteomes" id="UP000031586"/>
    </source>
</evidence>
<organism evidence="1 2">
    <name type="scientific">Vibrio owensii CAIM 1854 = LMG 25443</name>
    <dbReference type="NCBI Taxonomy" id="1229493"/>
    <lineage>
        <taxon>Bacteria</taxon>
        <taxon>Pseudomonadati</taxon>
        <taxon>Pseudomonadota</taxon>
        <taxon>Gammaproteobacteria</taxon>
        <taxon>Vibrionales</taxon>
        <taxon>Vibrionaceae</taxon>
        <taxon>Vibrio</taxon>
    </lineage>
</organism>
<proteinExistence type="predicted"/>
<dbReference type="PATRIC" id="fig|1229493.5.peg.1937"/>
<evidence type="ECO:0000313" key="1">
    <source>
        <dbReference type="EMBL" id="KIF52521.1"/>
    </source>
</evidence>
<gene>
    <name evidence="1" type="ORF">H735_13970</name>
</gene>
<reference evidence="1 2" key="1">
    <citation type="submission" date="2014-07" db="EMBL/GenBank/DDBJ databases">
        <title>Unique and conserved regions in Vibrio harveyi and related species in comparison with the shrimp pathogen Vibrio harveyi CAIM 1792.</title>
        <authorList>
            <person name="Espinoza-Valles I."/>
            <person name="Vora G."/>
            <person name="Leekitcharoenphon P."/>
            <person name="Ussery D."/>
            <person name="Hoj L."/>
            <person name="Gomez-Gil B."/>
        </authorList>
    </citation>
    <scope>NUCLEOTIDE SEQUENCE [LARGE SCALE GENOMIC DNA]</scope>
    <source>
        <strain evidence="2">CAIM 1854 / LMG 25443</strain>
    </source>
</reference>